<accession>A0ABS5KGQ4</accession>
<reference evidence="2 3" key="1">
    <citation type="submission" date="2020-02" db="EMBL/GenBank/DDBJ databases">
        <title>Acidophilic actinobacteria isolated from forest soil.</title>
        <authorList>
            <person name="Golinska P."/>
        </authorList>
    </citation>
    <scope>NUCLEOTIDE SEQUENCE [LARGE SCALE GENOMIC DNA]</scope>
    <source>
        <strain evidence="2 3">NL8</strain>
    </source>
</reference>
<evidence type="ECO:0000259" key="1">
    <source>
        <dbReference type="Pfam" id="PF07929"/>
    </source>
</evidence>
<comment type="caution">
    <text evidence="2">The sequence shown here is derived from an EMBL/GenBank/DDBJ whole genome shotgun (WGS) entry which is preliminary data.</text>
</comment>
<dbReference type="EMBL" id="JAAFYZ010000003">
    <property type="protein sequence ID" value="MBS2545478.1"/>
    <property type="molecule type" value="Genomic_DNA"/>
</dbReference>
<dbReference type="Pfam" id="PF07929">
    <property type="entry name" value="PRiA4_ORF3"/>
    <property type="match status" value="1"/>
</dbReference>
<dbReference type="InterPro" id="IPR024047">
    <property type="entry name" value="MM3350-like_sf"/>
</dbReference>
<protein>
    <submittedName>
        <fullName evidence="2">Plasmid pRiA4b ORF-3 family protein</fullName>
    </submittedName>
</protein>
<dbReference type="Gene3D" id="3.10.290.30">
    <property type="entry name" value="MM3350-like"/>
    <property type="match status" value="1"/>
</dbReference>
<organism evidence="2 3">
    <name type="scientific">Catenulispora pinistramenti</name>
    <dbReference type="NCBI Taxonomy" id="2705254"/>
    <lineage>
        <taxon>Bacteria</taxon>
        <taxon>Bacillati</taxon>
        <taxon>Actinomycetota</taxon>
        <taxon>Actinomycetes</taxon>
        <taxon>Catenulisporales</taxon>
        <taxon>Catenulisporaceae</taxon>
        <taxon>Catenulispora</taxon>
    </lineage>
</organism>
<proteinExistence type="predicted"/>
<sequence>MTGQASASSVYGSSPSLLEQVQGFAQWIAAGRKLTQTRRLTMTDARVLVPLLGTGDRVDPVIGDRRFRTPSSRELVRLNLLFEWSKAAGLTRVVSGRLVPVKKNAKLLADPDALRTVLSESFAKVPADAVVPSQWITSLVLEALPEACAVLRSVLGFAGGTDLEMLQNAVWADLTGRFVLDNLDPGQMTRLHEATDRDVAILVALWAELGMVRHDKGRIHLDKNTPAMPSTTHDSDTSADQLFQLRVVLQDTEPEVWRRLLVPSSIRLDRLHGVLQAALGWTDSHLHLFTLGDTRYGWRDPDFGEGVIPEHTVRLADIATEGTVIGYEYDFGDGWEHTVLIEAVSSPDSAMPHLRCIEGSNACPPEDCGGPWGYHDLRETLANPAAEEHREMLDWLGIDNGSQFDATAFDLNAANRRITADQRRRSTH</sequence>
<evidence type="ECO:0000313" key="2">
    <source>
        <dbReference type="EMBL" id="MBS2545478.1"/>
    </source>
</evidence>
<dbReference type="InterPro" id="IPR012912">
    <property type="entry name" value="Plasmid_pRiA4b_Orf3-like"/>
</dbReference>
<dbReference type="PANTHER" id="PTHR41878:SF1">
    <property type="entry name" value="TNPR PROTEIN"/>
    <property type="match status" value="1"/>
</dbReference>
<dbReference type="Proteomes" id="UP000730482">
    <property type="component" value="Unassembled WGS sequence"/>
</dbReference>
<gene>
    <name evidence="2" type="ORF">KGQ19_01210</name>
</gene>
<dbReference type="PANTHER" id="PTHR41878">
    <property type="entry name" value="LEXA REPRESSOR-RELATED"/>
    <property type="match status" value="1"/>
</dbReference>
<evidence type="ECO:0000313" key="3">
    <source>
        <dbReference type="Proteomes" id="UP000730482"/>
    </source>
</evidence>
<dbReference type="SUPFAM" id="SSF159941">
    <property type="entry name" value="MM3350-like"/>
    <property type="match status" value="1"/>
</dbReference>
<name>A0ABS5KGQ4_9ACTN</name>
<feature type="domain" description="Plasmid pRiA4b Orf3-like" evidence="1">
    <location>
        <begin position="242"/>
        <end position="412"/>
    </location>
</feature>
<dbReference type="RefSeq" id="WP_212007143.1">
    <property type="nucleotide sequence ID" value="NZ_JAAFYZ010000003.1"/>
</dbReference>
<keyword evidence="3" id="KW-1185">Reference proteome</keyword>